<comment type="caution">
    <text evidence="3">The sequence shown here is derived from an EMBL/GenBank/DDBJ whole genome shotgun (WGS) entry which is preliminary data.</text>
</comment>
<dbReference type="SUPFAM" id="SSF51735">
    <property type="entry name" value="NAD(P)-binding Rossmann-fold domains"/>
    <property type="match status" value="1"/>
</dbReference>
<name>A0A652YX34_NOCGL</name>
<protein>
    <submittedName>
        <fullName evidence="3">Prephenate dehydrogenase</fullName>
    </submittedName>
</protein>
<dbReference type="PANTHER" id="PTHR21363:SF0">
    <property type="entry name" value="PREPHENATE DEHYDROGENASE [NADP(+)]"/>
    <property type="match status" value="1"/>
</dbReference>
<dbReference type="InterPro" id="IPR050812">
    <property type="entry name" value="Preph/Arog_dehydrog"/>
</dbReference>
<reference evidence="3" key="1">
    <citation type="submission" date="2019-07" db="EMBL/GenBank/DDBJ databases">
        <title>Genomic Encyclopedia of Type Strains, Phase IV (KMG-IV): sequencing the most valuable type-strain genomes for metagenomic binning, comparative biology and taxonomic classification.</title>
        <authorList>
            <person name="Goeker M."/>
        </authorList>
    </citation>
    <scope>NUCLEOTIDE SEQUENCE</scope>
    <source>
        <strain evidence="3">DSM 44596</strain>
    </source>
</reference>
<comment type="similarity">
    <text evidence="1">Belongs to the prephenate/arogenate dehydrogenase family.</text>
</comment>
<dbReference type="Gene3D" id="1.10.3660.10">
    <property type="entry name" value="6-phosphogluconate dehydrogenase C-terminal like domain"/>
    <property type="match status" value="1"/>
</dbReference>
<dbReference type="InterPro" id="IPR036291">
    <property type="entry name" value="NAD(P)-bd_dom_sf"/>
</dbReference>
<gene>
    <name evidence="3" type="ORF">FNL38_101595</name>
</gene>
<evidence type="ECO:0000256" key="2">
    <source>
        <dbReference type="ARBA" id="ARBA00023002"/>
    </source>
</evidence>
<dbReference type="GO" id="GO:0004665">
    <property type="term" value="F:prephenate dehydrogenase (NADP+) activity"/>
    <property type="evidence" value="ECO:0007669"/>
    <property type="project" value="InterPro"/>
</dbReference>
<proteinExistence type="inferred from homology"/>
<evidence type="ECO:0000256" key="1">
    <source>
        <dbReference type="ARBA" id="ARBA00007964"/>
    </source>
</evidence>
<dbReference type="SUPFAM" id="SSF48179">
    <property type="entry name" value="6-phosphogluconate dehydrogenase C-terminal domain-like"/>
    <property type="match status" value="1"/>
</dbReference>
<accession>A0A652YX34</accession>
<dbReference type="GO" id="GO:0006571">
    <property type="term" value="P:tyrosine biosynthetic process"/>
    <property type="evidence" value="ECO:0007669"/>
    <property type="project" value="InterPro"/>
</dbReference>
<dbReference type="PROSITE" id="PS51176">
    <property type="entry name" value="PDH_ADH"/>
    <property type="match status" value="1"/>
</dbReference>
<dbReference type="InterPro" id="IPR046825">
    <property type="entry name" value="PDH_C"/>
</dbReference>
<keyword evidence="2" id="KW-0560">Oxidoreductase</keyword>
<dbReference type="Gene3D" id="3.40.50.720">
    <property type="entry name" value="NAD(P)-binding Rossmann-like Domain"/>
    <property type="match status" value="1"/>
</dbReference>
<dbReference type="Pfam" id="PF20463">
    <property type="entry name" value="PDH_C"/>
    <property type="match status" value="1"/>
</dbReference>
<sequence>MPAQGDVIVVGGAGAVGSMFVDLLRDDGRSVTVLDRTRGSDLVGDISCPDGPVRGALAQAELIVLAVAEQTALAALPTLTRAARADTLIVDTLSVKSRIAVAVEESGRAGEFLGLNPMFRPSLGPRGRAVIAVPYVDGPRCREFLDEVRSWGASTPVMDPDRHDRLAAATQALTHASVLAFGLALTELDVAPELALDVGPPPHRTLSALLARIVTGEPEVYWDVQSGNPYAATARKALTAAAARLEAATGNFDDFSDLVASAAGALGNQSEELNEVATTLFEDLGSHEAERNRE</sequence>
<organism evidence="3">
    <name type="scientific">Nocardia globerula</name>
    <dbReference type="NCBI Taxonomy" id="1818"/>
    <lineage>
        <taxon>Bacteria</taxon>
        <taxon>Bacillati</taxon>
        <taxon>Actinomycetota</taxon>
        <taxon>Actinomycetes</taxon>
        <taxon>Mycobacteriales</taxon>
        <taxon>Nocardiaceae</taxon>
        <taxon>Nocardia</taxon>
    </lineage>
</organism>
<dbReference type="EMBL" id="VNIQ01000001">
    <property type="protein sequence ID" value="TYQ08224.1"/>
    <property type="molecule type" value="Genomic_DNA"/>
</dbReference>
<dbReference type="AlphaFoldDB" id="A0A652YX34"/>
<dbReference type="PANTHER" id="PTHR21363">
    <property type="entry name" value="PREPHENATE DEHYDROGENASE"/>
    <property type="match status" value="1"/>
</dbReference>
<evidence type="ECO:0000313" key="3">
    <source>
        <dbReference type="EMBL" id="TYQ08224.1"/>
    </source>
</evidence>
<dbReference type="GO" id="GO:0008977">
    <property type="term" value="F:prephenate dehydrogenase (NAD+) activity"/>
    <property type="evidence" value="ECO:0007669"/>
    <property type="project" value="InterPro"/>
</dbReference>
<dbReference type="GO" id="GO:0070403">
    <property type="term" value="F:NAD+ binding"/>
    <property type="evidence" value="ECO:0007669"/>
    <property type="project" value="TreeGrafter"/>
</dbReference>
<dbReference type="InterPro" id="IPR008927">
    <property type="entry name" value="6-PGluconate_DH-like_C_sf"/>
</dbReference>
<dbReference type="InterPro" id="IPR003099">
    <property type="entry name" value="Prephen_DH"/>
</dbReference>